<reference evidence="1" key="2">
    <citation type="journal article" date="2015" name="Fish Shellfish Immunol.">
        <title>Early steps in the European eel (Anguilla anguilla)-Vibrio vulnificus interaction in the gills: Role of the RtxA13 toxin.</title>
        <authorList>
            <person name="Callol A."/>
            <person name="Pajuelo D."/>
            <person name="Ebbesson L."/>
            <person name="Teles M."/>
            <person name="MacKenzie S."/>
            <person name="Amaro C."/>
        </authorList>
    </citation>
    <scope>NUCLEOTIDE SEQUENCE</scope>
</reference>
<name>A0A0E9RA54_ANGAN</name>
<accession>A0A0E9RA54</accession>
<dbReference type="AlphaFoldDB" id="A0A0E9RA54"/>
<sequence length="38" mass="4258">MNKITALIYIAPPSRAPYCFGQMASPVFLFSQMCSLFL</sequence>
<proteinExistence type="predicted"/>
<protein>
    <submittedName>
        <fullName evidence="1">Uncharacterized protein</fullName>
    </submittedName>
</protein>
<evidence type="ECO:0000313" key="1">
    <source>
        <dbReference type="EMBL" id="JAH26031.1"/>
    </source>
</evidence>
<reference evidence="1" key="1">
    <citation type="submission" date="2014-11" db="EMBL/GenBank/DDBJ databases">
        <authorList>
            <person name="Amaro Gonzalez C."/>
        </authorList>
    </citation>
    <scope>NUCLEOTIDE SEQUENCE</scope>
</reference>
<organism evidence="1">
    <name type="scientific">Anguilla anguilla</name>
    <name type="common">European freshwater eel</name>
    <name type="synonym">Muraena anguilla</name>
    <dbReference type="NCBI Taxonomy" id="7936"/>
    <lineage>
        <taxon>Eukaryota</taxon>
        <taxon>Metazoa</taxon>
        <taxon>Chordata</taxon>
        <taxon>Craniata</taxon>
        <taxon>Vertebrata</taxon>
        <taxon>Euteleostomi</taxon>
        <taxon>Actinopterygii</taxon>
        <taxon>Neopterygii</taxon>
        <taxon>Teleostei</taxon>
        <taxon>Anguilliformes</taxon>
        <taxon>Anguillidae</taxon>
        <taxon>Anguilla</taxon>
    </lineage>
</organism>
<dbReference type="EMBL" id="GBXM01082546">
    <property type="protein sequence ID" value="JAH26031.1"/>
    <property type="molecule type" value="Transcribed_RNA"/>
</dbReference>